<proteinExistence type="predicted"/>
<dbReference type="PANTHER" id="PTHR10322">
    <property type="entry name" value="DNA POLYMERASE CATALYTIC SUBUNIT"/>
    <property type="match status" value="1"/>
</dbReference>
<feature type="non-terminal residue" evidence="3">
    <location>
        <position position="178"/>
    </location>
</feature>
<dbReference type="Gene3D" id="2.40.50.730">
    <property type="match status" value="1"/>
</dbReference>
<dbReference type="InterPro" id="IPR012337">
    <property type="entry name" value="RNaseH-like_sf"/>
</dbReference>
<dbReference type="InterPro" id="IPR050240">
    <property type="entry name" value="DNA_pol_type-B"/>
</dbReference>
<reference evidence="3 4" key="1">
    <citation type="submission" date="2024-05" db="EMBL/GenBank/DDBJ databases">
        <title>Genome sequencing and assembly of Indian major carp, Cirrhinus mrigala (Hamilton, 1822).</title>
        <authorList>
            <person name="Mohindra V."/>
            <person name="Chowdhury L.M."/>
            <person name="Lal K."/>
            <person name="Jena J.K."/>
        </authorList>
    </citation>
    <scope>NUCLEOTIDE SEQUENCE [LARGE SCALE GENOMIC DNA]</scope>
    <source>
        <strain evidence="3">CM1030</strain>
        <tissue evidence="3">Blood</tissue>
    </source>
</reference>
<dbReference type="SUPFAM" id="SSF53098">
    <property type="entry name" value="Ribonuclease H-like"/>
    <property type="match status" value="1"/>
</dbReference>
<protein>
    <recommendedName>
        <fullName evidence="2">DNA polymerase zeta catalytic subunit N-terminal domain-containing protein</fullName>
    </recommendedName>
</protein>
<feature type="region of interest" description="Disordered" evidence="1">
    <location>
        <begin position="1"/>
        <end position="22"/>
    </location>
</feature>
<dbReference type="GO" id="GO:0003887">
    <property type="term" value="F:DNA-directed DNA polymerase activity"/>
    <property type="evidence" value="ECO:0007669"/>
    <property type="project" value="UniProtKB-EC"/>
</dbReference>
<dbReference type="FunFam" id="2.40.50.730:FF:000005">
    <property type="entry name" value="DNA polymerase"/>
    <property type="match status" value="1"/>
</dbReference>
<comment type="caution">
    <text evidence="3">The sequence shown here is derived from an EMBL/GenBank/DDBJ whole genome shotgun (WGS) entry which is preliminary data.</text>
</comment>
<dbReference type="Proteomes" id="UP001529510">
    <property type="component" value="Unassembled WGS sequence"/>
</dbReference>
<dbReference type="InterPro" id="IPR056447">
    <property type="entry name" value="REV3_N"/>
</dbReference>
<feature type="domain" description="DNA polymerase zeta catalytic subunit N-terminal" evidence="2">
    <location>
        <begin position="85"/>
        <end position="124"/>
    </location>
</feature>
<evidence type="ECO:0000259" key="2">
    <source>
        <dbReference type="Pfam" id="PF24065"/>
    </source>
</evidence>
<organism evidence="3 4">
    <name type="scientific">Cirrhinus mrigala</name>
    <name type="common">Mrigala</name>
    <dbReference type="NCBI Taxonomy" id="683832"/>
    <lineage>
        <taxon>Eukaryota</taxon>
        <taxon>Metazoa</taxon>
        <taxon>Chordata</taxon>
        <taxon>Craniata</taxon>
        <taxon>Vertebrata</taxon>
        <taxon>Euteleostomi</taxon>
        <taxon>Actinopterygii</taxon>
        <taxon>Neopterygii</taxon>
        <taxon>Teleostei</taxon>
        <taxon>Ostariophysi</taxon>
        <taxon>Cypriniformes</taxon>
        <taxon>Cyprinidae</taxon>
        <taxon>Labeoninae</taxon>
        <taxon>Labeonini</taxon>
        <taxon>Cirrhinus</taxon>
    </lineage>
</organism>
<evidence type="ECO:0000313" key="4">
    <source>
        <dbReference type="Proteomes" id="UP001529510"/>
    </source>
</evidence>
<dbReference type="PANTHER" id="PTHR10322:SF23">
    <property type="entry name" value="DNA POLYMERASE DELTA CATALYTIC SUBUNIT"/>
    <property type="match status" value="1"/>
</dbReference>
<dbReference type="EMBL" id="JAMKFB020000003">
    <property type="protein sequence ID" value="KAL0198008.1"/>
    <property type="molecule type" value="Genomic_DNA"/>
</dbReference>
<gene>
    <name evidence="3" type="ORF">M9458_006548</name>
</gene>
<dbReference type="Pfam" id="PF24065">
    <property type="entry name" value="REV3_N"/>
    <property type="match status" value="1"/>
</dbReference>
<sequence length="178" mass="19580">MGGASQAKKGKMNTEWEDSPSQFEEELALFDEMEMEVESGEGQAGHDVIPVGDLFSADLNPRWKRPHAPPLQPNSDTLIFQQIDLDYYLGPAVAGMPGQVQGKVPIVRMFGVTDSGNSVCCHIHGFAPYFYVPAPNGFTNAHLAEFQRELNSVVLKDMRSNKDNIAVTVLAVDITKKE</sequence>
<accession>A0ABD0RHI2</accession>
<keyword evidence="4" id="KW-1185">Reference proteome</keyword>
<evidence type="ECO:0000313" key="3">
    <source>
        <dbReference type="EMBL" id="KAL0198008.1"/>
    </source>
</evidence>
<evidence type="ECO:0000256" key="1">
    <source>
        <dbReference type="SAM" id="MobiDB-lite"/>
    </source>
</evidence>
<name>A0ABD0RHI2_CIRMR</name>
<dbReference type="AlphaFoldDB" id="A0ABD0RHI2"/>